<sequence length="91" mass="10559">MVEPLEHFSARWMTRIIAVVRWAEQQMLRSRRPGRRRGGRLPPTERMCELTSKLEPTSSDTAATATAKRLKWDMSTEMWVDAEEDDLGLQV</sequence>
<protein>
    <submittedName>
        <fullName evidence="1">Uncharacterized protein</fullName>
    </submittedName>
</protein>
<accession>A0A0F9HB67</accession>
<reference evidence="1" key="1">
    <citation type="journal article" date="2015" name="Nature">
        <title>Complex archaea that bridge the gap between prokaryotes and eukaryotes.</title>
        <authorList>
            <person name="Spang A."/>
            <person name="Saw J.H."/>
            <person name="Jorgensen S.L."/>
            <person name="Zaremba-Niedzwiedzka K."/>
            <person name="Martijn J."/>
            <person name="Lind A.E."/>
            <person name="van Eijk R."/>
            <person name="Schleper C."/>
            <person name="Guy L."/>
            <person name="Ettema T.J."/>
        </authorList>
    </citation>
    <scope>NUCLEOTIDE SEQUENCE</scope>
</reference>
<dbReference type="AlphaFoldDB" id="A0A0F9HB67"/>
<feature type="non-terminal residue" evidence="1">
    <location>
        <position position="91"/>
    </location>
</feature>
<dbReference type="EMBL" id="LAZR01017461">
    <property type="protein sequence ID" value="KKM00312.1"/>
    <property type="molecule type" value="Genomic_DNA"/>
</dbReference>
<gene>
    <name evidence="1" type="ORF">LCGC14_1805660</name>
</gene>
<proteinExistence type="predicted"/>
<organism evidence="1">
    <name type="scientific">marine sediment metagenome</name>
    <dbReference type="NCBI Taxonomy" id="412755"/>
    <lineage>
        <taxon>unclassified sequences</taxon>
        <taxon>metagenomes</taxon>
        <taxon>ecological metagenomes</taxon>
    </lineage>
</organism>
<comment type="caution">
    <text evidence="1">The sequence shown here is derived from an EMBL/GenBank/DDBJ whole genome shotgun (WGS) entry which is preliminary data.</text>
</comment>
<name>A0A0F9HB67_9ZZZZ</name>
<evidence type="ECO:0000313" key="1">
    <source>
        <dbReference type="EMBL" id="KKM00312.1"/>
    </source>
</evidence>